<accession>A0A0W0FTZ8</accession>
<dbReference type="AlphaFoldDB" id="A0A0W0FTZ8"/>
<name>A0A0W0FTZ8_MONRR</name>
<evidence type="ECO:0000313" key="3">
    <source>
        <dbReference type="Proteomes" id="UP000054988"/>
    </source>
</evidence>
<proteinExistence type="predicted"/>
<dbReference type="Proteomes" id="UP000054988">
    <property type="component" value="Unassembled WGS sequence"/>
</dbReference>
<protein>
    <submittedName>
        <fullName evidence="2">Uncharacterized protein</fullName>
    </submittedName>
</protein>
<evidence type="ECO:0000256" key="1">
    <source>
        <dbReference type="SAM" id="MobiDB-lite"/>
    </source>
</evidence>
<reference evidence="2 3" key="1">
    <citation type="submission" date="2015-12" db="EMBL/GenBank/DDBJ databases">
        <title>Draft genome sequence of Moniliophthora roreri, the causal agent of frosty pod rot of cacao.</title>
        <authorList>
            <person name="Aime M.C."/>
            <person name="Diaz-Valderrama J.R."/>
            <person name="Kijpornyongpan T."/>
            <person name="Phillips-Mora W."/>
        </authorList>
    </citation>
    <scope>NUCLEOTIDE SEQUENCE [LARGE SCALE GENOMIC DNA]</scope>
    <source>
        <strain evidence="2 3">MCA 2952</strain>
    </source>
</reference>
<evidence type="ECO:0000313" key="2">
    <source>
        <dbReference type="EMBL" id="KTB39750.1"/>
    </source>
</evidence>
<dbReference type="EMBL" id="LATX01001641">
    <property type="protein sequence ID" value="KTB39750.1"/>
    <property type="molecule type" value="Genomic_DNA"/>
</dbReference>
<sequence>MYLGNCGANTTLRPRRRVCQGASSMTEFKGSHQTQYGAPKQPLVSDERLVLWSASPEFDETHQLNLQPNPHEHLQRCRLASETARTMNALFFIFAEAIDGYIQDFGGRKAEGEGGRRAEDRVLKFLQPCIISGDECPLQWHPSTQNRSISQVQNPSRKRRTRLTSKNPSQSALLALQNPTRIQTNADRRIPLHVDDVHPQRPNFHH</sequence>
<comment type="caution">
    <text evidence="2">The sequence shown here is derived from an EMBL/GenBank/DDBJ whole genome shotgun (WGS) entry which is preliminary data.</text>
</comment>
<organism evidence="2 3">
    <name type="scientific">Moniliophthora roreri</name>
    <name type="common">Frosty pod rot fungus</name>
    <name type="synonym">Monilia roreri</name>
    <dbReference type="NCBI Taxonomy" id="221103"/>
    <lineage>
        <taxon>Eukaryota</taxon>
        <taxon>Fungi</taxon>
        <taxon>Dikarya</taxon>
        <taxon>Basidiomycota</taxon>
        <taxon>Agaricomycotina</taxon>
        <taxon>Agaricomycetes</taxon>
        <taxon>Agaricomycetidae</taxon>
        <taxon>Agaricales</taxon>
        <taxon>Marasmiineae</taxon>
        <taxon>Marasmiaceae</taxon>
        <taxon>Moniliophthora</taxon>
    </lineage>
</organism>
<feature type="region of interest" description="Disordered" evidence="1">
    <location>
        <begin position="141"/>
        <end position="172"/>
    </location>
</feature>
<feature type="compositionally biased region" description="Polar residues" evidence="1">
    <location>
        <begin position="141"/>
        <end position="155"/>
    </location>
</feature>
<gene>
    <name evidence="2" type="ORF">WG66_7673</name>
</gene>